<sequence length="327" mass="36399">MFMKKIGIVAVSAVTLCWAMYEVSSDNTNTVPRNESNQKVASKSISSTTKNEKLASQTLLAQTTSLNSSAPVCKYNFDATQEDYDLWNNEHTDYWPIKIFPLIIGQKFGFKVEPTLESQYGYVDYVATSKVDSLNSVNEIGDLIIPHTGIIAFEMELKIPTSTLGSSSLGNSTYYSSSIGFSGVTNNGYTIRSNYWFDMGGYDPDFGENPARLNYYVAYRLSDNSGPNNPYYKGQNMTNNSNEYQRLGMYINQNTKQVGFILNGVDQGYQSTLPAPLENIRFSVSSSIGIYSNQLFGQELSNELITDRNALQFNYPQGTTDMCGNAI</sequence>
<dbReference type="AlphaFoldDB" id="A0A3R9TQE7"/>
<gene>
    <name evidence="2" type="ORF">EA686_04690</name>
</gene>
<dbReference type="Pfam" id="PF16223">
    <property type="entry name" value="DUF4882"/>
    <property type="match status" value="1"/>
</dbReference>
<evidence type="ECO:0000313" key="2">
    <source>
        <dbReference type="EMBL" id="RSR62352.1"/>
    </source>
</evidence>
<name>A0A3R9TQE7_ACIBA</name>
<evidence type="ECO:0000256" key="1">
    <source>
        <dbReference type="SAM" id="SignalP"/>
    </source>
</evidence>
<comment type="caution">
    <text evidence="2">The sequence shown here is derived from an EMBL/GenBank/DDBJ whole genome shotgun (WGS) entry which is preliminary data.</text>
</comment>
<organism evidence="2 3">
    <name type="scientific">Acinetobacter baumannii</name>
    <dbReference type="NCBI Taxonomy" id="470"/>
    <lineage>
        <taxon>Bacteria</taxon>
        <taxon>Pseudomonadati</taxon>
        <taxon>Pseudomonadota</taxon>
        <taxon>Gammaproteobacteria</taxon>
        <taxon>Moraxellales</taxon>
        <taxon>Moraxellaceae</taxon>
        <taxon>Acinetobacter</taxon>
        <taxon>Acinetobacter calcoaceticus/baumannii complex</taxon>
    </lineage>
</organism>
<evidence type="ECO:0000313" key="3">
    <source>
        <dbReference type="Proteomes" id="UP000280073"/>
    </source>
</evidence>
<feature type="signal peptide" evidence="1">
    <location>
        <begin position="1"/>
        <end position="19"/>
    </location>
</feature>
<dbReference type="InterPro" id="IPR032620">
    <property type="entry name" value="DUF4882"/>
</dbReference>
<dbReference type="Proteomes" id="UP000280073">
    <property type="component" value="Unassembled WGS sequence"/>
</dbReference>
<protein>
    <submittedName>
        <fullName evidence="2">DUF4882 domain-containing protein</fullName>
    </submittedName>
</protein>
<keyword evidence="1" id="KW-0732">Signal</keyword>
<feature type="chain" id="PRO_5044396895" evidence="1">
    <location>
        <begin position="20"/>
        <end position="327"/>
    </location>
</feature>
<reference evidence="2 3" key="1">
    <citation type="submission" date="2018-10" db="EMBL/GenBank/DDBJ databases">
        <title>GWAS and RNA-Seq identify cryptic mechanisms of antimicrobial resistance in Acinetobacter baumannii.</title>
        <authorList>
            <person name="Sahl J.W."/>
        </authorList>
    </citation>
    <scope>NUCLEOTIDE SEQUENCE [LARGE SCALE GENOMIC DNA]</scope>
    <source>
        <strain evidence="2 3">TG28175</strain>
    </source>
</reference>
<proteinExistence type="predicted"/>
<dbReference type="EMBL" id="RFDI01000168">
    <property type="protein sequence ID" value="RSR62352.1"/>
    <property type="molecule type" value="Genomic_DNA"/>
</dbReference>
<accession>A0A3R9TQE7</accession>